<evidence type="ECO:0000256" key="4">
    <source>
        <dbReference type="ARBA" id="ARBA00022840"/>
    </source>
</evidence>
<sequence length="291" mass="33777">MSAPALTFQELILKLQSYWAEQGCAVLSPYNSEVGAGTFNPATFLRVLDSKPWNVVYCEPSKRPRDGRYAQNPLRVQQFWQLQVILKPAPDDVQNRYLKSLEAIGIDLKKNDIRFTEDDWESPTLGAWGLGWQVELNGIEITQFTYFQQCGSIDLKVIPVEITYGLERIAMFIQDVHSIFEVRWNDQLTWGDVYRQNEEEFSRYNFEEADVELHRLLFDRFEAEAQRLLKLGLVYPGYDCVIKCSHFFNMLEARGAISVSERQNYIARVRRLARLAAIAYLKKVEPESKNS</sequence>
<dbReference type="PANTHER" id="PTHR30075">
    <property type="entry name" value="GLYCYL-TRNA SYNTHETASE"/>
    <property type="match status" value="1"/>
</dbReference>
<comment type="similarity">
    <text evidence="1 8">Belongs to the class-II aminoacyl-tRNA synthetase family.</text>
</comment>
<dbReference type="EC" id="6.1.1.14" evidence="8"/>
<keyword evidence="4 8" id="KW-0067">ATP-binding</keyword>
<dbReference type="GO" id="GO:0006426">
    <property type="term" value="P:glycyl-tRNA aminoacylation"/>
    <property type="evidence" value="ECO:0007669"/>
    <property type="project" value="UniProtKB-UniRule"/>
</dbReference>
<dbReference type="InterPro" id="IPR045864">
    <property type="entry name" value="aa-tRNA-synth_II/BPL/LPL"/>
</dbReference>
<dbReference type="NCBIfam" id="NF006827">
    <property type="entry name" value="PRK09348.1"/>
    <property type="match status" value="1"/>
</dbReference>
<evidence type="ECO:0000256" key="3">
    <source>
        <dbReference type="ARBA" id="ARBA00022741"/>
    </source>
</evidence>
<dbReference type="InterPro" id="IPR002310">
    <property type="entry name" value="Gly-tRNA_ligase_asu"/>
</dbReference>
<evidence type="ECO:0000256" key="7">
    <source>
        <dbReference type="ARBA" id="ARBA00047937"/>
    </source>
</evidence>
<dbReference type="PRINTS" id="PR01044">
    <property type="entry name" value="TRNASYNTHGA"/>
</dbReference>
<dbReference type="GO" id="GO:0004820">
    <property type="term" value="F:glycine-tRNA ligase activity"/>
    <property type="evidence" value="ECO:0007669"/>
    <property type="project" value="UniProtKB-UniRule"/>
</dbReference>
<comment type="subcellular location">
    <subcellularLocation>
        <location evidence="8">Cytoplasm</location>
    </subcellularLocation>
</comment>
<accession>A0A7V3PSV5</accession>
<dbReference type="PROSITE" id="PS50861">
    <property type="entry name" value="AA_TRNA_LIGASE_II_GLYAB"/>
    <property type="match status" value="1"/>
</dbReference>
<dbReference type="Gene3D" id="1.20.58.180">
    <property type="entry name" value="Class II aaRS and biotin synthetases, domain 2"/>
    <property type="match status" value="1"/>
</dbReference>
<evidence type="ECO:0000256" key="6">
    <source>
        <dbReference type="ARBA" id="ARBA00023146"/>
    </source>
</evidence>
<dbReference type="GO" id="GO:0005829">
    <property type="term" value="C:cytosol"/>
    <property type="evidence" value="ECO:0007669"/>
    <property type="project" value="TreeGrafter"/>
</dbReference>
<gene>
    <name evidence="8" type="primary">glyQ</name>
    <name evidence="9" type="ORF">ENX16_01185</name>
</gene>
<evidence type="ECO:0000256" key="1">
    <source>
        <dbReference type="ARBA" id="ARBA00008226"/>
    </source>
</evidence>
<protein>
    <recommendedName>
        <fullName evidence="8">Glycine--tRNA ligase alpha subunit</fullName>
        <ecNumber evidence="8">6.1.1.14</ecNumber>
    </recommendedName>
    <alternativeName>
        <fullName evidence="8">Glycyl-tRNA synthetase alpha subunit</fullName>
        <shortName evidence="8">GlyRS</shortName>
    </alternativeName>
</protein>
<keyword evidence="3 8" id="KW-0547">Nucleotide-binding</keyword>
<dbReference type="SUPFAM" id="SSF55681">
    <property type="entry name" value="Class II aaRS and biotin synthetases"/>
    <property type="match status" value="1"/>
</dbReference>
<comment type="subunit">
    <text evidence="8">Tetramer of two alpha and two beta subunits.</text>
</comment>
<evidence type="ECO:0000256" key="2">
    <source>
        <dbReference type="ARBA" id="ARBA00022598"/>
    </source>
</evidence>
<dbReference type="NCBIfam" id="TIGR00388">
    <property type="entry name" value="glyQ"/>
    <property type="match status" value="1"/>
</dbReference>
<proteinExistence type="inferred from homology"/>
<organism evidence="9">
    <name type="scientific">candidate division WOR-3 bacterium</name>
    <dbReference type="NCBI Taxonomy" id="2052148"/>
    <lineage>
        <taxon>Bacteria</taxon>
        <taxon>Bacteria division WOR-3</taxon>
    </lineage>
</organism>
<dbReference type="PANTHER" id="PTHR30075:SF2">
    <property type="entry name" value="GLYCINE--TRNA LIGASE, CHLOROPLASTIC_MITOCHONDRIAL 2"/>
    <property type="match status" value="1"/>
</dbReference>
<keyword evidence="8" id="KW-0963">Cytoplasm</keyword>
<dbReference type="Pfam" id="PF02091">
    <property type="entry name" value="tRNA-synt_2e"/>
    <property type="match status" value="1"/>
</dbReference>
<keyword evidence="6 8" id="KW-0030">Aminoacyl-tRNA synthetase</keyword>
<comment type="caution">
    <text evidence="9">The sequence shown here is derived from an EMBL/GenBank/DDBJ whole genome shotgun (WGS) entry which is preliminary data.</text>
</comment>
<reference evidence="9" key="1">
    <citation type="journal article" date="2020" name="mSystems">
        <title>Genome- and Community-Level Interaction Insights into Carbon Utilization and Element Cycling Functions of Hydrothermarchaeota in Hydrothermal Sediment.</title>
        <authorList>
            <person name="Zhou Z."/>
            <person name="Liu Y."/>
            <person name="Xu W."/>
            <person name="Pan J."/>
            <person name="Luo Z.H."/>
            <person name="Li M."/>
        </authorList>
    </citation>
    <scope>NUCLEOTIDE SEQUENCE [LARGE SCALE GENOMIC DNA]</scope>
    <source>
        <strain evidence="9">SpSt-914</strain>
    </source>
</reference>
<dbReference type="InterPro" id="IPR006194">
    <property type="entry name" value="Gly-tRNA-synth_heterodimer"/>
</dbReference>
<comment type="catalytic activity">
    <reaction evidence="7 8">
        <text>tRNA(Gly) + glycine + ATP = glycyl-tRNA(Gly) + AMP + diphosphate</text>
        <dbReference type="Rhea" id="RHEA:16013"/>
        <dbReference type="Rhea" id="RHEA-COMP:9664"/>
        <dbReference type="Rhea" id="RHEA-COMP:9683"/>
        <dbReference type="ChEBI" id="CHEBI:30616"/>
        <dbReference type="ChEBI" id="CHEBI:33019"/>
        <dbReference type="ChEBI" id="CHEBI:57305"/>
        <dbReference type="ChEBI" id="CHEBI:78442"/>
        <dbReference type="ChEBI" id="CHEBI:78522"/>
        <dbReference type="ChEBI" id="CHEBI:456215"/>
        <dbReference type="EC" id="6.1.1.14"/>
    </reaction>
</comment>
<dbReference type="GO" id="GO:0005524">
    <property type="term" value="F:ATP binding"/>
    <property type="evidence" value="ECO:0007669"/>
    <property type="project" value="UniProtKB-UniRule"/>
</dbReference>
<dbReference type="AlphaFoldDB" id="A0A7V3PSV5"/>
<evidence type="ECO:0000313" key="9">
    <source>
        <dbReference type="EMBL" id="HGD12687.1"/>
    </source>
</evidence>
<dbReference type="Gene3D" id="3.30.930.10">
    <property type="entry name" value="Bira Bifunctional Protein, Domain 2"/>
    <property type="match status" value="1"/>
</dbReference>
<evidence type="ECO:0000256" key="8">
    <source>
        <dbReference type="HAMAP-Rule" id="MF_00254"/>
    </source>
</evidence>
<evidence type="ECO:0000256" key="5">
    <source>
        <dbReference type="ARBA" id="ARBA00022917"/>
    </source>
</evidence>
<name>A0A7V3PSV5_UNCW3</name>
<keyword evidence="2 8" id="KW-0436">Ligase</keyword>
<dbReference type="HAMAP" id="MF_00254">
    <property type="entry name" value="Gly_tRNA_synth_alpha"/>
    <property type="match status" value="1"/>
</dbReference>
<dbReference type="EMBL" id="DTMZ01000015">
    <property type="protein sequence ID" value="HGD12687.1"/>
    <property type="molecule type" value="Genomic_DNA"/>
</dbReference>
<keyword evidence="5 8" id="KW-0648">Protein biosynthesis</keyword>